<dbReference type="PANTHER" id="PTHR11079:SF149">
    <property type="entry name" value="TRNA-SPECIFIC ADENOSINE DEAMINASE 2"/>
    <property type="match status" value="1"/>
</dbReference>
<sequence length="234" mass="25665">MDSCGQENSQETVAFMELAVQQAKLALDGLEVPVGQLEKSHYNLRSFSVVHSRVVEVVSTKHGYGDCYDMGMSVWKNLKVGMGTAGVCIGDVACSVIHLVLAKCSPILVDLFDKWRGGHTDRILAEFGEHSLILAVMGKSLPQEEIGQRRHEMLRDMRRWKLLIFFLSNGIKLGFQRAAVAKKISQCSLYVTCEPCIMCASALSILGIKEVYYGCANDKFGGCGSILSLHSSSP</sequence>
<evidence type="ECO:0000313" key="4">
    <source>
        <dbReference type="Proteomes" id="UP000585474"/>
    </source>
</evidence>
<dbReference type="PANTHER" id="PTHR11079">
    <property type="entry name" value="CYTOSINE DEAMINASE FAMILY MEMBER"/>
    <property type="match status" value="1"/>
</dbReference>
<comment type="caution">
    <text evidence="3">The sequence shown here is derived from an EMBL/GenBank/DDBJ whole genome shotgun (WGS) entry which is preliminary data.</text>
</comment>
<gene>
    <name evidence="3" type="ORF">Acr_00g0065700</name>
</gene>
<dbReference type="InterPro" id="IPR016193">
    <property type="entry name" value="Cytidine_deaminase-like"/>
</dbReference>
<dbReference type="EMBL" id="BJWL01000339">
    <property type="protein sequence ID" value="GFS39939.1"/>
    <property type="molecule type" value="Genomic_DNA"/>
</dbReference>
<keyword evidence="1" id="KW-0378">Hydrolase</keyword>
<dbReference type="OrthoDB" id="659at2759"/>
<reference evidence="4" key="1">
    <citation type="submission" date="2019-07" db="EMBL/GenBank/DDBJ databases">
        <title>De Novo Assembly of kiwifruit Actinidia rufa.</title>
        <authorList>
            <person name="Sugita-Konishi S."/>
            <person name="Sato K."/>
            <person name="Mori E."/>
            <person name="Abe Y."/>
            <person name="Kisaki G."/>
            <person name="Hamano K."/>
            <person name="Suezawa K."/>
            <person name="Otani M."/>
            <person name="Fukuda T."/>
            <person name="Manabe T."/>
            <person name="Gomi K."/>
            <person name="Tabuchi M."/>
            <person name="Akimitsu K."/>
            <person name="Kataoka I."/>
        </authorList>
    </citation>
    <scope>NUCLEOTIDE SEQUENCE [LARGE SCALE GENOMIC DNA]</scope>
    <source>
        <strain evidence="4">cv. Fuchu</strain>
    </source>
</reference>
<dbReference type="Pfam" id="PF00383">
    <property type="entry name" value="dCMP_cyt_deam_1"/>
    <property type="match status" value="1"/>
</dbReference>
<organism evidence="3 4">
    <name type="scientific">Actinidia rufa</name>
    <dbReference type="NCBI Taxonomy" id="165716"/>
    <lineage>
        <taxon>Eukaryota</taxon>
        <taxon>Viridiplantae</taxon>
        <taxon>Streptophyta</taxon>
        <taxon>Embryophyta</taxon>
        <taxon>Tracheophyta</taxon>
        <taxon>Spermatophyta</taxon>
        <taxon>Magnoliopsida</taxon>
        <taxon>eudicotyledons</taxon>
        <taxon>Gunneridae</taxon>
        <taxon>Pentapetalae</taxon>
        <taxon>asterids</taxon>
        <taxon>Ericales</taxon>
        <taxon>Actinidiaceae</taxon>
        <taxon>Actinidia</taxon>
    </lineage>
</organism>
<protein>
    <submittedName>
        <fullName evidence="3">Cytidine/deoxycytidylate deaminase family protein</fullName>
    </submittedName>
</protein>
<feature type="domain" description="CMP/dCMP-type deaminase" evidence="2">
    <location>
        <begin position="181"/>
        <end position="215"/>
    </location>
</feature>
<name>A0A7J0DPW5_9ERIC</name>
<keyword evidence="4" id="KW-1185">Reference proteome</keyword>
<evidence type="ECO:0000259" key="2">
    <source>
        <dbReference type="Pfam" id="PF00383"/>
    </source>
</evidence>
<dbReference type="Proteomes" id="UP000585474">
    <property type="component" value="Unassembled WGS sequence"/>
</dbReference>
<evidence type="ECO:0000313" key="3">
    <source>
        <dbReference type="EMBL" id="GFS39939.1"/>
    </source>
</evidence>
<dbReference type="SUPFAM" id="SSF53927">
    <property type="entry name" value="Cytidine deaminase-like"/>
    <property type="match status" value="1"/>
</dbReference>
<dbReference type="Gene3D" id="3.40.140.10">
    <property type="entry name" value="Cytidine Deaminase, domain 2"/>
    <property type="match status" value="1"/>
</dbReference>
<proteinExistence type="predicted"/>
<evidence type="ECO:0000256" key="1">
    <source>
        <dbReference type="ARBA" id="ARBA00022801"/>
    </source>
</evidence>
<accession>A0A7J0DPW5</accession>
<dbReference type="GO" id="GO:0052717">
    <property type="term" value="F:tRNA-specific adenosine-34 deaminase activity"/>
    <property type="evidence" value="ECO:0007669"/>
    <property type="project" value="TreeGrafter"/>
</dbReference>
<dbReference type="InterPro" id="IPR002125">
    <property type="entry name" value="CMP_dCMP_dom"/>
</dbReference>
<dbReference type="GO" id="GO:0002100">
    <property type="term" value="P:tRNA wobble adenosine to inosine editing"/>
    <property type="evidence" value="ECO:0007669"/>
    <property type="project" value="InterPro"/>
</dbReference>
<dbReference type="GO" id="GO:0046872">
    <property type="term" value="F:metal ion binding"/>
    <property type="evidence" value="ECO:0007669"/>
    <property type="project" value="UniProtKB-KW"/>
</dbReference>
<dbReference type="AlphaFoldDB" id="A0A7J0DPW5"/>